<evidence type="ECO:0008006" key="4">
    <source>
        <dbReference type="Google" id="ProtNLM"/>
    </source>
</evidence>
<dbReference type="RefSeq" id="WP_116177055.1">
    <property type="nucleotide sequence ID" value="NZ_CP144375.1"/>
</dbReference>
<dbReference type="Gene3D" id="1.10.260.40">
    <property type="entry name" value="lambda repressor-like DNA-binding domains"/>
    <property type="match status" value="1"/>
</dbReference>
<dbReference type="GO" id="GO:0003677">
    <property type="term" value="F:DNA binding"/>
    <property type="evidence" value="ECO:0007669"/>
    <property type="project" value="InterPro"/>
</dbReference>
<proteinExistence type="predicted"/>
<dbReference type="SUPFAM" id="SSF47413">
    <property type="entry name" value="lambda repressor-like DNA-binding domains"/>
    <property type="match status" value="1"/>
</dbReference>
<reference evidence="2 3" key="1">
    <citation type="submission" date="2018-08" db="EMBL/GenBank/DDBJ databases">
        <title>Genomic Encyclopedia of Archaeal and Bacterial Type Strains, Phase II (KMG-II): from individual species to whole genera.</title>
        <authorList>
            <person name="Goeker M."/>
        </authorList>
    </citation>
    <scope>NUCLEOTIDE SEQUENCE [LARGE SCALE GENOMIC DNA]</scope>
    <source>
        <strain evidence="2 3">DSM 45791</strain>
    </source>
</reference>
<dbReference type="OrthoDB" id="3392267at2"/>
<dbReference type="AlphaFoldDB" id="A0A3E0HEI3"/>
<evidence type="ECO:0000313" key="3">
    <source>
        <dbReference type="Proteomes" id="UP000256269"/>
    </source>
</evidence>
<dbReference type="InterPro" id="IPR010982">
    <property type="entry name" value="Lambda_DNA-bd_dom_sf"/>
</dbReference>
<feature type="region of interest" description="Disordered" evidence="1">
    <location>
        <begin position="131"/>
        <end position="151"/>
    </location>
</feature>
<dbReference type="EMBL" id="QUNO01000009">
    <property type="protein sequence ID" value="REH43607.1"/>
    <property type="molecule type" value="Genomic_DNA"/>
</dbReference>
<gene>
    <name evidence="2" type="ORF">BCF44_109150</name>
</gene>
<accession>A0A3E0HEI3</accession>
<organism evidence="2 3">
    <name type="scientific">Kutzneria buriramensis</name>
    <dbReference type="NCBI Taxonomy" id="1045776"/>
    <lineage>
        <taxon>Bacteria</taxon>
        <taxon>Bacillati</taxon>
        <taxon>Actinomycetota</taxon>
        <taxon>Actinomycetes</taxon>
        <taxon>Pseudonocardiales</taxon>
        <taxon>Pseudonocardiaceae</taxon>
        <taxon>Kutzneria</taxon>
    </lineage>
</organism>
<evidence type="ECO:0000313" key="2">
    <source>
        <dbReference type="EMBL" id="REH43607.1"/>
    </source>
</evidence>
<name>A0A3E0HEI3_9PSEU</name>
<dbReference type="CDD" id="cd00093">
    <property type="entry name" value="HTH_XRE"/>
    <property type="match status" value="1"/>
</dbReference>
<dbReference type="Proteomes" id="UP000256269">
    <property type="component" value="Unassembled WGS sequence"/>
</dbReference>
<protein>
    <recommendedName>
        <fullName evidence="4">Helix-turn-helix protein</fullName>
    </recommendedName>
</protein>
<keyword evidence="3" id="KW-1185">Reference proteome</keyword>
<dbReference type="InterPro" id="IPR001387">
    <property type="entry name" value="Cro/C1-type_HTH"/>
</dbReference>
<evidence type="ECO:0000256" key="1">
    <source>
        <dbReference type="SAM" id="MobiDB-lite"/>
    </source>
</evidence>
<sequence>MDVNSQKPLTLAELIAPRRKALRLSQPRAADLAGVHRQTWITWEKGRVRPEEYNYAGIEQALQLPAGTVADVLAGLVTTAPDLPAPARAEVVRTRTRILSATPEELVALRQDVEEVMGREVADEFLRRALALREPPPPGGPGNQRRDRTVS</sequence>
<comment type="caution">
    <text evidence="2">The sequence shown here is derived from an EMBL/GenBank/DDBJ whole genome shotgun (WGS) entry which is preliminary data.</text>
</comment>